<feature type="compositionally biased region" description="Basic residues" evidence="1">
    <location>
        <begin position="57"/>
        <end position="67"/>
    </location>
</feature>
<dbReference type="EMBL" id="CAXAMM010030780">
    <property type="protein sequence ID" value="CAK9067054.1"/>
    <property type="molecule type" value="Genomic_DNA"/>
</dbReference>
<feature type="region of interest" description="Disordered" evidence="1">
    <location>
        <begin position="35"/>
        <end position="85"/>
    </location>
</feature>
<accession>A0ABP0NW72</accession>
<reference evidence="2 3" key="1">
    <citation type="submission" date="2024-02" db="EMBL/GenBank/DDBJ databases">
        <authorList>
            <person name="Chen Y."/>
            <person name="Shah S."/>
            <person name="Dougan E. K."/>
            <person name="Thang M."/>
            <person name="Chan C."/>
        </authorList>
    </citation>
    <scope>NUCLEOTIDE SEQUENCE [LARGE SCALE GENOMIC DNA]</scope>
</reference>
<feature type="non-terminal residue" evidence="2">
    <location>
        <position position="1"/>
    </location>
</feature>
<keyword evidence="3" id="KW-1185">Reference proteome</keyword>
<protein>
    <submittedName>
        <fullName evidence="2">Uncharacterized protein</fullName>
    </submittedName>
</protein>
<evidence type="ECO:0000313" key="2">
    <source>
        <dbReference type="EMBL" id="CAK9067054.1"/>
    </source>
</evidence>
<dbReference type="Proteomes" id="UP001642464">
    <property type="component" value="Unassembled WGS sequence"/>
</dbReference>
<proteinExistence type="predicted"/>
<sequence length="140" mass="14807">CDLISLDAETPSELGFTMAMTEDLTAVPETVHRAADAAPAAAAPGPLPGFGANQGRQARRQARRRVGAKLLPSTDSQPLEPSFEPSKVCLRHQTAKQLGATPKNATSREVKVIVEAPGLSASQDIGLTSFLLCKRCINFP</sequence>
<comment type="caution">
    <text evidence="2">The sequence shown here is derived from an EMBL/GenBank/DDBJ whole genome shotgun (WGS) entry which is preliminary data.</text>
</comment>
<name>A0ABP0NW72_9DINO</name>
<gene>
    <name evidence="2" type="ORF">SCF082_LOCUS34014</name>
</gene>
<evidence type="ECO:0000313" key="3">
    <source>
        <dbReference type="Proteomes" id="UP001642464"/>
    </source>
</evidence>
<feature type="compositionally biased region" description="Low complexity" evidence="1">
    <location>
        <begin position="36"/>
        <end position="56"/>
    </location>
</feature>
<evidence type="ECO:0000256" key="1">
    <source>
        <dbReference type="SAM" id="MobiDB-lite"/>
    </source>
</evidence>
<organism evidence="2 3">
    <name type="scientific">Durusdinium trenchii</name>
    <dbReference type="NCBI Taxonomy" id="1381693"/>
    <lineage>
        <taxon>Eukaryota</taxon>
        <taxon>Sar</taxon>
        <taxon>Alveolata</taxon>
        <taxon>Dinophyceae</taxon>
        <taxon>Suessiales</taxon>
        <taxon>Symbiodiniaceae</taxon>
        <taxon>Durusdinium</taxon>
    </lineage>
</organism>